<gene>
    <name evidence="2" type="ORF">J3U87_14965</name>
</gene>
<name>A0A8A4TX21_SULCO</name>
<reference evidence="2" key="1">
    <citation type="submission" date="2021-03" db="EMBL/GenBank/DDBJ databases">
        <title>Acanthopleuribacteraceae sp. M133.</title>
        <authorList>
            <person name="Wang G."/>
        </authorList>
    </citation>
    <scope>NUCLEOTIDE SEQUENCE</scope>
    <source>
        <strain evidence="2">M133</strain>
    </source>
</reference>
<dbReference type="Proteomes" id="UP000663929">
    <property type="component" value="Chromosome"/>
</dbReference>
<dbReference type="PROSITE" id="PS51746">
    <property type="entry name" value="PPM_2"/>
    <property type="match status" value="1"/>
</dbReference>
<feature type="domain" description="PPM-type phosphatase" evidence="1">
    <location>
        <begin position="9"/>
        <end position="269"/>
    </location>
</feature>
<dbReference type="EMBL" id="CP071793">
    <property type="protein sequence ID" value="QTD53751.1"/>
    <property type="molecule type" value="Genomic_DNA"/>
</dbReference>
<proteinExistence type="predicted"/>
<dbReference type="InterPro" id="IPR036457">
    <property type="entry name" value="PPM-type-like_dom_sf"/>
</dbReference>
<dbReference type="SMART" id="SM00331">
    <property type="entry name" value="PP2C_SIG"/>
    <property type="match status" value="1"/>
</dbReference>
<accession>A0A8A4TX21</accession>
<evidence type="ECO:0000313" key="3">
    <source>
        <dbReference type="Proteomes" id="UP000663929"/>
    </source>
</evidence>
<organism evidence="2 3">
    <name type="scientific">Sulfidibacter corallicola</name>
    <dbReference type="NCBI Taxonomy" id="2818388"/>
    <lineage>
        <taxon>Bacteria</taxon>
        <taxon>Pseudomonadati</taxon>
        <taxon>Acidobacteriota</taxon>
        <taxon>Holophagae</taxon>
        <taxon>Acanthopleuribacterales</taxon>
        <taxon>Acanthopleuribacteraceae</taxon>
        <taxon>Sulfidibacter</taxon>
    </lineage>
</organism>
<evidence type="ECO:0000259" key="1">
    <source>
        <dbReference type="PROSITE" id="PS51746"/>
    </source>
</evidence>
<dbReference type="SMART" id="SM00332">
    <property type="entry name" value="PP2Cc"/>
    <property type="match status" value="1"/>
</dbReference>
<dbReference type="AlphaFoldDB" id="A0A8A4TX21"/>
<dbReference type="SUPFAM" id="SSF81606">
    <property type="entry name" value="PP2C-like"/>
    <property type="match status" value="1"/>
</dbReference>
<dbReference type="RefSeq" id="WP_237383851.1">
    <property type="nucleotide sequence ID" value="NZ_CP071793.1"/>
</dbReference>
<dbReference type="KEGG" id="scor:J3U87_14965"/>
<evidence type="ECO:0000313" key="2">
    <source>
        <dbReference type="EMBL" id="QTD53751.1"/>
    </source>
</evidence>
<sequence length="304" mass="33290">MSKSRVVQVHGVTDVGCTRSGNEDCFLIQSTEQVRPELNPTETQQFNNAPGIFLAVSDGMGGAAAGEVASQTALHALRDFMADRRQELAEAGPEDIAQILEGGVHWANRAIFAKARELNIRKPMGATLTAAYQQESVLYLCQIGDSRAYCFRDGNLLKITRDQSFVGHLVELGTITEVQALRHPQRNVILQALGTQDNLKVDVSYLPLCKGDIILICSDGLYSEFTPDQLQERVRMARSGTLAKLVQQLVEDAKVAGGKDNITVVGMFAQEGFPQREPGEVPGYLAFPFLSSDNPLKRVNSIFH</sequence>
<protein>
    <submittedName>
        <fullName evidence="2">Serine/threonine-protein phosphatase</fullName>
    </submittedName>
</protein>
<dbReference type="Pfam" id="PF13672">
    <property type="entry name" value="PP2C_2"/>
    <property type="match status" value="1"/>
</dbReference>
<dbReference type="InterPro" id="IPR001932">
    <property type="entry name" value="PPM-type_phosphatase-like_dom"/>
</dbReference>
<keyword evidence="3" id="KW-1185">Reference proteome</keyword>
<dbReference type="Gene3D" id="3.60.40.10">
    <property type="entry name" value="PPM-type phosphatase domain"/>
    <property type="match status" value="1"/>
</dbReference>
<dbReference type="CDD" id="cd00143">
    <property type="entry name" value="PP2Cc"/>
    <property type="match status" value="1"/>
</dbReference>